<evidence type="ECO:0000313" key="3">
    <source>
        <dbReference type="Proteomes" id="UP000298663"/>
    </source>
</evidence>
<organism evidence="2 3">
    <name type="scientific">Steinernema carpocapsae</name>
    <name type="common">Entomopathogenic nematode</name>
    <dbReference type="NCBI Taxonomy" id="34508"/>
    <lineage>
        <taxon>Eukaryota</taxon>
        <taxon>Metazoa</taxon>
        <taxon>Ecdysozoa</taxon>
        <taxon>Nematoda</taxon>
        <taxon>Chromadorea</taxon>
        <taxon>Rhabditida</taxon>
        <taxon>Tylenchina</taxon>
        <taxon>Panagrolaimomorpha</taxon>
        <taxon>Strongyloidoidea</taxon>
        <taxon>Steinernematidae</taxon>
        <taxon>Steinernema</taxon>
    </lineage>
</organism>
<feature type="compositionally biased region" description="Basic and acidic residues" evidence="1">
    <location>
        <begin position="49"/>
        <end position="61"/>
    </location>
</feature>
<protein>
    <submittedName>
        <fullName evidence="2">Uncharacterized protein</fullName>
    </submittedName>
</protein>
<accession>A0A4U5M932</accession>
<dbReference type="EMBL" id="AZBU02000009">
    <property type="protein sequence ID" value="TKR65497.1"/>
    <property type="molecule type" value="Genomic_DNA"/>
</dbReference>
<evidence type="ECO:0000256" key="1">
    <source>
        <dbReference type="SAM" id="MobiDB-lite"/>
    </source>
</evidence>
<feature type="compositionally biased region" description="Basic and acidic residues" evidence="1">
    <location>
        <begin position="26"/>
        <end position="35"/>
    </location>
</feature>
<sequence length="85" mass="9510">MRDALKAKLVETETEFYGGYGSANDRNARGTERRGAAQVGPSAANARRAANEDSHRKEGNRRSKKRNLVSSYSERLLRLRSPKNC</sequence>
<comment type="caution">
    <text evidence="2">The sequence shown here is derived from an EMBL/GenBank/DDBJ whole genome shotgun (WGS) entry which is preliminary data.</text>
</comment>
<proteinExistence type="predicted"/>
<gene>
    <name evidence="2" type="ORF">L596_025893</name>
</gene>
<evidence type="ECO:0000313" key="2">
    <source>
        <dbReference type="EMBL" id="TKR65497.1"/>
    </source>
</evidence>
<dbReference type="Proteomes" id="UP000298663">
    <property type="component" value="Unassembled WGS sequence"/>
</dbReference>
<keyword evidence="3" id="KW-1185">Reference proteome</keyword>
<reference evidence="2 3" key="2">
    <citation type="journal article" date="2019" name="G3 (Bethesda)">
        <title>Hybrid Assembly of the Genome of the Entomopathogenic Nematode Steinernema carpocapsae Identifies the X-Chromosome.</title>
        <authorList>
            <person name="Serra L."/>
            <person name="Macchietto M."/>
            <person name="Macias-Munoz A."/>
            <person name="McGill C.J."/>
            <person name="Rodriguez I.M."/>
            <person name="Rodriguez B."/>
            <person name="Murad R."/>
            <person name="Mortazavi A."/>
        </authorList>
    </citation>
    <scope>NUCLEOTIDE SEQUENCE [LARGE SCALE GENOMIC DNA]</scope>
    <source>
        <strain evidence="2 3">ALL</strain>
    </source>
</reference>
<reference evidence="2 3" key="1">
    <citation type="journal article" date="2015" name="Genome Biol.">
        <title>Comparative genomics of Steinernema reveals deeply conserved gene regulatory networks.</title>
        <authorList>
            <person name="Dillman A.R."/>
            <person name="Macchietto M."/>
            <person name="Porter C.F."/>
            <person name="Rogers A."/>
            <person name="Williams B."/>
            <person name="Antoshechkin I."/>
            <person name="Lee M.M."/>
            <person name="Goodwin Z."/>
            <person name="Lu X."/>
            <person name="Lewis E.E."/>
            <person name="Goodrich-Blair H."/>
            <person name="Stock S.P."/>
            <person name="Adams B.J."/>
            <person name="Sternberg P.W."/>
            <person name="Mortazavi A."/>
        </authorList>
    </citation>
    <scope>NUCLEOTIDE SEQUENCE [LARGE SCALE GENOMIC DNA]</scope>
    <source>
        <strain evidence="2 3">ALL</strain>
    </source>
</reference>
<dbReference type="AlphaFoldDB" id="A0A4U5M932"/>
<feature type="region of interest" description="Disordered" evidence="1">
    <location>
        <begin position="18"/>
        <end position="85"/>
    </location>
</feature>
<name>A0A4U5M932_STECR</name>